<evidence type="ECO:0000313" key="1">
    <source>
        <dbReference type="EMBL" id="KUL42864.1"/>
    </source>
</evidence>
<organism evidence="1 2">
    <name type="scientific">Streptomyces regalis</name>
    <dbReference type="NCBI Taxonomy" id="68262"/>
    <lineage>
        <taxon>Bacteria</taxon>
        <taxon>Bacillati</taxon>
        <taxon>Actinomycetota</taxon>
        <taxon>Actinomycetes</taxon>
        <taxon>Kitasatosporales</taxon>
        <taxon>Streptomycetaceae</taxon>
        <taxon>Streptomyces</taxon>
    </lineage>
</organism>
<keyword evidence="2" id="KW-1185">Reference proteome</keyword>
<proteinExistence type="predicted"/>
<reference evidence="2" key="1">
    <citation type="submission" date="2015-10" db="EMBL/GenBank/DDBJ databases">
        <authorList>
            <person name="Ju K.-S."/>
            <person name="Doroghazi J.R."/>
            <person name="Metcalf W.W."/>
        </authorList>
    </citation>
    <scope>NUCLEOTIDE SEQUENCE [LARGE SCALE GENOMIC DNA]</scope>
    <source>
        <strain evidence="2">NRRL 3151</strain>
    </source>
</reference>
<name>A0A0X3VE25_9ACTN</name>
<sequence length="416" mass="44847">MRKPLFIVLPFVLLLSGAVGVFRDSGDSGGGGHAAANRAQLKRACGGMLPYAELGSLVPDEVEGEVSQYGTVLEPDEESRSLVNCAVTWPEYGSVKVRAVALVSPMPMTVKVEDIVPGRETYEVPGLTGSVADEDRELWIVAECADGLDGQARKVSDMYVTADVELPFPGKGEQAREQAKYLAGFTTAVQVANGITARQNCGGTPLAKPTRVIDTYEEHATSDPDGSNWRTVRVDEPGLGVKKCRGLGKRAGFPGNWAASGDLQDSRLLSVCTATAVDPDEPTEIDPWLDNDAVVHVTAASWAGPLSRSALDQYDDTGDGFDFRGGRRTKVIPEGEPSELALWARSTCAEGGAYHRVTVVSKDSDLGERTLTEAERTGYSRNVRELMDSYLTDPDGWPRQQRCHGTEILGEVEGWR</sequence>
<protein>
    <submittedName>
        <fullName evidence="1">Uncharacterized protein</fullName>
    </submittedName>
</protein>
<gene>
    <name evidence="1" type="ORF">ADL12_08805</name>
</gene>
<dbReference type="AlphaFoldDB" id="A0A0X3VE25"/>
<accession>A0A0X3VE25</accession>
<dbReference type="Proteomes" id="UP000053923">
    <property type="component" value="Unassembled WGS sequence"/>
</dbReference>
<comment type="caution">
    <text evidence="1">The sequence shown here is derived from an EMBL/GenBank/DDBJ whole genome shotgun (WGS) entry which is preliminary data.</text>
</comment>
<evidence type="ECO:0000313" key="2">
    <source>
        <dbReference type="Proteomes" id="UP000053923"/>
    </source>
</evidence>
<dbReference type="EMBL" id="LLZG01000046">
    <property type="protein sequence ID" value="KUL42864.1"/>
    <property type="molecule type" value="Genomic_DNA"/>
</dbReference>